<dbReference type="Pfam" id="PF00076">
    <property type="entry name" value="RRM_1"/>
    <property type="match status" value="2"/>
</dbReference>
<feature type="domain" description="RRM" evidence="5">
    <location>
        <begin position="8"/>
        <end position="88"/>
    </location>
</feature>
<evidence type="ECO:0000256" key="3">
    <source>
        <dbReference type="PROSITE-ProRule" id="PRU00176"/>
    </source>
</evidence>
<feature type="region of interest" description="Disordered" evidence="4">
    <location>
        <begin position="273"/>
        <end position="309"/>
    </location>
</feature>
<dbReference type="EMBL" id="JARBDR010000214">
    <property type="protein sequence ID" value="KAJ8318524.1"/>
    <property type="molecule type" value="Genomic_DNA"/>
</dbReference>
<dbReference type="Proteomes" id="UP001217089">
    <property type="component" value="Unassembled WGS sequence"/>
</dbReference>
<dbReference type="InterPro" id="IPR050666">
    <property type="entry name" value="ESRP"/>
</dbReference>
<comment type="caution">
    <text evidence="6">The sequence shown here is derived from an EMBL/GenBank/DDBJ whole genome shotgun (WGS) entry which is preliminary data.</text>
</comment>
<evidence type="ECO:0000256" key="4">
    <source>
        <dbReference type="SAM" id="MobiDB-lite"/>
    </source>
</evidence>
<reference evidence="6 7" key="1">
    <citation type="submission" date="2022-12" db="EMBL/GenBank/DDBJ databases">
        <title>Chromosome-level genome of Tegillarca granosa.</title>
        <authorList>
            <person name="Kim J."/>
        </authorList>
    </citation>
    <scope>NUCLEOTIDE SEQUENCE [LARGE SCALE GENOMIC DNA]</scope>
    <source>
        <strain evidence="6">Teg-2019</strain>
        <tissue evidence="6">Adductor muscle</tissue>
    </source>
</reference>
<keyword evidence="2 3" id="KW-0694">RNA-binding</keyword>
<gene>
    <name evidence="6" type="ORF">KUTeg_003615</name>
</gene>
<keyword evidence="7" id="KW-1185">Reference proteome</keyword>
<keyword evidence="1" id="KW-0677">Repeat</keyword>
<evidence type="ECO:0000313" key="6">
    <source>
        <dbReference type="EMBL" id="KAJ8318524.1"/>
    </source>
</evidence>
<feature type="compositionally biased region" description="Gly residues" evidence="4">
    <location>
        <begin position="273"/>
        <end position="296"/>
    </location>
</feature>
<evidence type="ECO:0000256" key="1">
    <source>
        <dbReference type="ARBA" id="ARBA00022737"/>
    </source>
</evidence>
<dbReference type="SMART" id="SM00360">
    <property type="entry name" value="RRM"/>
    <property type="match status" value="3"/>
</dbReference>
<dbReference type="InterPro" id="IPR012677">
    <property type="entry name" value="Nucleotide-bd_a/b_plait_sf"/>
</dbReference>
<proteinExistence type="predicted"/>
<protein>
    <recommendedName>
        <fullName evidence="5">RRM domain-containing protein</fullName>
    </recommendedName>
</protein>
<dbReference type="CDD" id="cd12503">
    <property type="entry name" value="RRM1_hnRNPH_GRSF1_like"/>
    <property type="match status" value="1"/>
</dbReference>
<dbReference type="InterPro" id="IPR035979">
    <property type="entry name" value="RBD_domain_sf"/>
</dbReference>
<feature type="domain" description="RRM" evidence="5">
    <location>
        <begin position="109"/>
        <end position="186"/>
    </location>
</feature>
<dbReference type="PANTHER" id="PTHR13976">
    <property type="entry name" value="HETEROGENEOUS NUCLEAR RIBONUCLEOPROTEIN-RELATED"/>
    <property type="match status" value="1"/>
</dbReference>
<name>A0ABQ9FML6_TEGGR</name>
<evidence type="ECO:0000259" key="5">
    <source>
        <dbReference type="PROSITE" id="PS50102"/>
    </source>
</evidence>
<evidence type="ECO:0000313" key="7">
    <source>
        <dbReference type="Proteomes" id="UP001217089"/>
    </source>
</evidence>
<dbReference type="Gene3D" id="3.30.70.330">
    <property type="match status" value="3"/>
</dbReference>
<dbReference type="PROSITE" id="PS50102">
    <property type="entry name" value="RRM"/>
    <property type="match status" value="3"/>
</dbReference>
<evidence type="ECO:0000256" key="2">
    <source>
        <dbReference type="ARBA" id="ARBA00022884"/>
    </source>
</evidence>
<accession>A0ABQ9FML6</accession>
<dbReference type="SUPFAM" id="SSF54928">
    <property type="entry name" value="RNA-binding domain, RBD"/>
    <property type="match status" value="3"/>
</dbReference>
<feature type="domain" description="RRM" evidence="5">
    <location>
        <begin position="315"/>
        <end position="392"/>
    </location>
</feature>
<organism evidence="6 7">
    <name type="scientific">Tegillarca granosa</name>
    <name type="common">Malaysian cockle</name>
    <name type="synonym">Anadara granosa</name>
    <dbReference type="NCBI Taxonomy" id="220873"/>
    <lineage>
        <taxon>Eukaryota</taxon>
        <taxon>Metazoa</taxon>
        <taxon>Spiralia</taxon>
        <taxon>Lophotrochozoa</taxon>
        <taxon>Mollusca</taxon>
        <taxon>Bivalvia</taxon>
        <taxon>Autobranchia</taxon>
        <taxon>Pteriomorphia</taxon>
        <taxon>Arcoida</taxon>
        <taxon>Arcoidea</taxon>
        <taxon>Arcidae</taxon>
        <taxon>Tegillarca</taxon>
    </lineage>
</organism>
<sequence length="513" mass="53695">MSSEDDGCVVRLRGLPWSATAEEVLKFFGNDIAVVGGENGVHFTFSREGRPSGECFVELVDEDSCQMAVAKHNEHMGNRYIEVFRSKKSEMDWVIKRAGSGQMQGSNEAVVRLRGLPFGCSKEEIAQFFTGLEIVPNGIMLPEDRQGRSTGEAYVQFASQEIAERALSKHKERIGHRYIEIFKSSVHEAYGAVGQQRMGMRPLLSGGIGGMQRPSPYDRNNRGFGMGGGMGMGGGGGGMGMGGYGFFDDEYDDFGGGYGGGSGFGMNRRSMGGMGMGGMRGPQRGGGGRMGGGGGNMQRQRGATPGSHYVSRTGHSVHMRGLPFQALESDIAEFFAPLTPVSVEFEYGPNGRPTGEANVDFKTHQQAVEAMKNHKKNMEHRYIELFLNSSSDSRANCGDGGGFGGGMSGNMGNMGGGNMGGNNMGGGNMGGGFGGNYNGDDYGDNMNYMGNEGYGSGNMSGGMGTGGMGGGMSGMGGGMSGGMNRGMGGGNMGMGGGGGMNNNVMGNPNYTAF</sequence>
<dbReference type="InterPro" id="IPR000504">
    <property type="entry name" value="RRM_dom"/>
</dbReference>